<sequence>MHPSDFMAEYVTPAVNLWKADQPSKHLAIHAISQIDILAEVMANHIGRKAGSYRDDLGQRYPALAKIRDAHDSHKHGQLNRRNALFVSQGQRPDEAVGHGFFVGVTHLSGPLTPFTYLALTLNDGTSEHVYTLIKDGLDAWAQEMAALGL</sequence>
<reference evidence="1 2" key="1">
    <citation type="submission" date="2016-05" db="EMBL/GenBank/DDBJ databases">
        <authorList>
            <person name="Lavstsen T."/>
            <person name="Jespersen J.S."/>
        </authorList>
    </citation>
    <scope>NUCLEOTIDE SEQUENCE [LARGE SCALE GENOMIC DNA]</scope>
    <source>
        <strain evidence="1 2">KCJ1736</strain>
    </source>
</reference>
<accession>A0A176XBX4</accession>
<dbReference type="Proteomes" id="UP000077098">
    <property type="component" value="Unassembled WGS sequence"/>
</dbReference>
<proteinExistence type="predicted"/>
<gene>
    <name evidence="1" type="ORF">A7J57_12100</name>
</gene>
<name>A0A176XBX4_AGRTU</name>
<dbReference type="AlphaFoldDB" id="A0A176XBX4"/>
<protein>
    <submittedName>
        <fullName evidence="1">Uncharacterized protein</fullName>
    </submittedName>
</protein>
<evidence type="ECO:0000313" key="1">
    <source>
        <dbReference type="EMBL" id="OAE46822.1"/>
    </source>
</evidence>
<dbReference type="RefSeq" id="WP_063948498.1">
    <property type="nucleotide sequence ID" value="NZ_LXPS01000011.1"/>
</dbReference>
<dbReference type="EMBL" id="LXPS01000011">
    <property type="protein sequence ID" value="OAE46822.1"/>
    <property type="molecule type" value="Genomic_DNA"/>
</dbReference>
<evidence type="ECO:0000313" key="2">
    <source>
        <dbReference type="Proteomes" id="UP000077098"/>
    </source>
</evidence>
<organism evidence="1 2">
    <name type="scientific">Agrobacterium tumefaciens</name>
    <dbReference type="NCBI Taxonomy" id="358"/>
    <lineage>
        <taxon>Bacteria</taxon>
        <taxon>Pseudomonadati</taxon>
        <taxon>Pseudomonadota</taxon>
        <taxon>Alphaproteobacteria</taxon>
        <taxon>Hyphomicrobiales</taxon>
        <taxon>Rhizobiaceae</taxon>
        <taxon>Rhizobium/Agrobacterium group</taxon>
        <taxon>Agrobacterium</taxon>
        <taxon>Agrobacterium tumefaciens complex</taxon>
    </lineage>
</organism>
<comment type="caution">
    <text evidence="1">The sequence shown here is derived from an EMBL/GenBank/DDBJ whole genome shotgun (WGS) entry which is preliminary data.</text>
</comment>